<protein>
    <submittedName>
        <fullName evidence="1">Uncharacterized protein</fullName>
    </submittedName>
</protein>
<keyword evidence="2" id="KW-1185">Reference proteome</keyword>
<dbReference type="Proteomes" id="UP000499080">
    <property type="component" value="Unassembled WGS sequence"/>
</dbReference>
<dbReference type="EMBL" id="BGPR01000282">
    <property type="protein sequence ID" value="GBM10247.1"/>
    <property type="molecule type" value="Genomic_DNA"/>
</dbReference>
<evidence type="ECO:0000313" key="2">
    <source>
        <dbReference type="Proteomes" id="UP000499080"/>
    </source>
</evidence>
<organism evidence="1 2">
    <name type="scientific">Araneus ventricosus</name>
    <name type="common">Orbweaver spider</name>
    <name type="synonym">Epeira ventricosa</name>
    <dbReference type="NCBI Taxonomy" id="182803"/>
    <lineage>
        <taxon>Eukaryota</taxon>
        <taxon>Metazoa</taxon>
        <taxon>Ecdysozoa</taxon>
        <taxon>Arthropoda</taxon>
        <taxon>Chelicerata</taxon>
        <taxon>Arachnida</taxon>
        <taxon>Araneae</taxon>
        <taxon>Araneomorphae</taxon>
        <taxon>Entelegynae</taxon>
        <taxon>Araneoidea</taxon>
        <taxon>Araneidae</taxon>
        <taxon>Araneus</taxon>
    </lineage>
</organism>
<gene>
    <name evidence="1" type="ORF">AVEN_177509_1</name>
</gene>
<comment type="caution">
    <text evidence="1">The sequence shown here is derived from an EMBL/GenBank/DDBJ whole genome shotgun (WGS) entry which is preliminary data.</text>
</comment>
<reference evidence="1 2" key="1">
    <citation type="journal article" date="2019" name="Sci. Rep.">
        <title>Orb-weaving spider Araneus ventricosus genome elucidates the spidroin gene catalogue.</title>
        <authorList>
            <person name="Kono N."/>
            <person name="Nakamura H."/>
            <person name="Ohtoshi R."/>
            <person name="Moran D.A.P."/>
            <person name="Shinohara A."/>
            <person name="Yoshida Y."/>
            <person name="Fujiwara M."/>
            <person name="Mori M."/>
            <person name="Tomita M."/>
            <person name="Arakawa K."/>
        </authorList>
    </citation>
    <scope>NUCLEOTIDE SEQUENCE [LARGE SCALE GENOMIC DNA]</scope>
</reference>
<sequence>MLSERGSLLRIGFSRQRPTRVKFISQQIRKNGYFGLKDIDIWTFDERKNVICSDSSDFFPTTLMAHLWGEVVRSVRRSKIPPSNLRESRTAILLTCADASTQRF</sequence>
<dbReference type="AlphaFoldDB" id="A0A4Y2D2B8"/>
<evidence type="ECO:0000313" key="1">
    <source>
        <dbReference type="EMBL" id="GBM10247.1"/>
    </source>
</evidence>
<accession>A0A4Y2D2B8</accession>
<proteinExistence type="predicted"/>
<name>A0A4Y2D2B8_ARAVE</name>